<dbReference type="InterPro" id="IPR032779">
    <property type="entry name" value="FliG_M"/>
</dbReference>
<dbReference type="Proteomes" id="UP000772181">
    <property type="component" value="Unassembled WGS sequence"/>
</dbReference>
<evidence type="ECO:0000256" key="4">
    <source>
        <dbReference type="ARBA" id="ARBA00021870"/>
    </source>
</evidence>
<dbReference type="InterPro" id="IPR011002">
    <property type="entry name" value="FliG_a-hlx"/>
</dbReference>
<keyword evidence="14" id="KW-0282">Flagellum</keyword>
<feature type="domain" description="Flagellar motor switch protein FliG C-terminal" evidence="11">
    <location>
        <begin position="218"/>
        <end position="324"/>
    </location>
</feature>
<keyword evidence="7" id="KW-0283">Flagellar rotation</keyword>
<keyword evidence="14" id="KW-0966">Cell projection</keyword>
<comment type="caution">
    <text evidence="14">The sequence shown here is derived from an EMBL/GenBank/DDBJ whole genome shotgun (WGS) entry which is preliminary data.</text>
</comment>
<dbReference type="InterPro" id="IPR000090">
    <property type="entry name" value="Flg_Motor_Flig"/>
</dbReference>
<dbReference type="InterPro" id="IPR028263">
    <property type="entry name" value="FliG_N"/>
</dbReference>
<evidence type="ECO:0000256" key="10">
    <source>
        <dbReference type="ARBA" id="ARBA00025598"/>
    </source>
</evidence>
<evidence type="ECO:0000256" key="9">
    <source>
        <dbReference type="ARBA" id="ARBA00023143"/>
    </source>
</evidence>
<dbReference type="PANTHER" id="PTHR30534">
    <property type="entry name" value="FLAGELLAR MOTOR SWITCH PROTEIN FLIG"/>
    <property type="match status" value="1"/>
</dbReference>
<dbReference type="PRINTS" id="PR00954">
    <property type="entry name" value="FLGMOTORFLIG"/>
</dbReference>
<name>A0A933LPJ5_UNCTE</name>
<dbReference type="Gene3D" id="1.10.220.30">
    <property type="match status" value="3"/>
</dbReference>
<keyword evidence="8" id="KW-0472">Membrane</keyword>
<evidence type="ECO:0000256" key="7">
    <source>
        <dbReference type="ARBA" id="ARBA00022779"/>
    </source>
</evidence>
<dbReference type="EMBL" id="JACQWF010000094">
    <property type="protein sequence ID" value="MBI4595140.1"/>
    <property type="molecule type" value="Genomic_DNA"/>
</dbReference>
<evidence type="ECO:0000256" key="3">
    <source>
        <dbReference type="ARBA" id="ARBA00010299"/>
    </source>
</evidence>
<organism evidence="14 15">
    <name type="scientific">Tectimicrobiota bacterium</name>
    <dbReference type="NCBI Taxonomy" id="2528274"/>
    <lineage>
        <taxon>Bacteria</taxon>
        <taxon>Pseudomonadati</taxon>
        <taxon>Nitrospinota/Tectimicrobiota group</taxon>
        <taxon>Candidatus Tectimicrobiota</taxon>
    </lineage>
</organism>
<evidence type="ECO:0000259" key="13">
    <source>
        <dbReference type="Pfam" id="PF14842"/>
    </source>
</evidence>
<keyword evidence="14" id="KW-0969">Cilium</keyword>
<dbReference type="GO" id="GO:0005886">
    <property type="term" value="C:plasma membrane"/>
    <property type="evidence" value="ECO:0007669"/>
    <property type="project" value="UniProtKB-SubCell"/>
</dbReference>
<proteinExistence type="inferred from homology"/>
<protein>
    <recommendedName>
        <fullName evidence="4">Flagellar motor switch protein FliG</fullName>
    </recommendedName>
</protein>
<dbReference type="NCBIfam" id="TIGR00207">
    <property type="entry name" value="fliG"/>
    <property type="match status" value="1"/>
</dbReference>
<comment type="function">
    <text evidence="10">FliG is one of three proteins (FliG, FliN, FliM) that forms the rotor-mounted switch complex (C ring), located at the base of the basal body. This complex interacts with the CheY and CheZ chemotaxis proteins, in addition to contacting components of the motor that determine the direction of flagellar rotation.</text>
</comment>
<evidence type="ECO:0000259" key="12">
    <source>
        <dbReference type="Pfam" id="PF14841"/>
    </source>
</evidence>
<comment type="subcellular location">
    <subcellularLocation>
        <location evidence="1">Bacterial flagellum basal body</location>
    </subcellularLocation>
    <subcellularLocation>
        <location evidence="2">Cell membrane</location>
        <topology evidence="2">Peripheral membrane protein</topology>
        <orientation evidence="2">Cytoplasmic side</orientation>
    </subcellularLocation>
</comment>
<evidence type="ECO:0000256" key="2">
    <source>
        <dbReference type="ARBA" id="ARBA00004413"/>
    </source>
</evidence>
<comment type="similarity">
    <text evidence="3">Belongs to the FliG family.</text>
</comment>
<feature type="domain" description="Flagellar motor switch protein FliG middle" evidence="12">
    <location>
        <begin position="114"/>
        <end position="187"/>
    </location>
</feature>
<evidence type="ECO:0000256" key="5">
    <source>
        <dbReference type="ARBA" id="ARBA00022475"/>
    </source>
</evidence>
<dbReference type="Pfam" id="PF14842">
    <property type="entry name" value="FliG_N"/>
    <property type="match status" value="1"/>
</dbReference>
<keyword evidence="5" id="KW-1003">Cell membrane</keyword>
<dbReference type="GO" id="GO:0006935">
    <property type="term" value="P:chemotaxis"/>
    <property type="evidence" value="ECO:0007669"/>
    <property type="project" value="UniProtKB-KW"/>
</dbReference>
<evidence type="ECO:0000313" key="14">
    <source>
        <dbReference type="EMBL" id="MBI4595140.1"/>
    </source>
</evidence>
<dbReference type="AlphaFoldDB" id="A0A933LPJ5"/>
<dbReference type="PIRSF" id="PIRSF003161">
    <property type="entry name" value="FliG"/>
    <property type="match status" value="1"/>
</dbReference>
<dbReference type="Pfam" id="PF14841">
    <property type="entry name" value="FliG_M"/>
    <property type="match status" value="1"/>
</dbReference>
<reference evidence="14" key="1">
    <citation type="submission" date="2020-07" db="EMBL/GenBank/DDBJ databases">
        <title>Huge and variable diversity of episymbiotic CPR bacteria and DPANN archaea in groundwater ecosystems.</title>
        <authorList>
            <person name="He C.Y."/>
            <person name="Keren R."/>
            <person name="Whittaker M."/>
            <person name="Farag I.F."/>
            <person name="Doudna J."/>
            <person name="Cate J.H.D."/>
            <person name="Banfield J.F."/>
        </authorList>
    </citation>
    <scope>NUCLEOTIDE SEQUENCE</scope>
    <source>
        <strain evidence="14">NC_groundwater_1482_Ag_S-0.65um_47_24</strain>
    </source>
</reference>
<dbReference type="GO" id="GO:0003774">
    <property type="term" value="F:cytoskeletal motor activity"/>
    <property type="evidence" value="ECO:0007669"/>
    <property type="project" value="InterPro"/>
</dbReference>
<sequence length="333" mass="37069">MASGNFAAKEKAAILFYSLGEELAAQVLKHLDKNLIQDLAQIMNGLRSISKEDVEEVAYQFCEFAQNAGITVLDKNGFLRAVVNRGLGQQEGEELFNEINIHRPPFDSLHNLEPKVLVNFIRSEHPQTIAIILGHLEPDIAGSVLNLLPEQMKTDVAYRIANLESVSPEIVTEIDEVLRAQITSTGAMQNTRKIGGPKQVAEMLNLVDKTTEEIIFKGLEESAPELANNIRQLMFVFEDLVKIDDRSMQVLLREVNTQELVLALKTASQQLKNNIFRNVSERAAQMIKDDLEAMGPAKLSDVEKAQQNVVKIARKLEEEGKIVIGSKGEETLV</sequence>
<dbReference type="GO" id="GO:0009425">
    <property type="term" value="C:bacterial-type flagellum basal body"/>
    <property type="evidence" value="ECO:0007669"/>
    <property type="project" value="UniProtKB-SubCell"/>
</dbReference>
<dbReference type="InterPro" id="IPR023087">
    <property type="entry name" value="Flg_Motor_Flig_C"/>
</dbReference>
<keyword evidence="6" id="KW-0145">Chemotaxis</keyword>
<dbReference type="GO" id="GO:0071973">
    <property type="term" value="P:bacterial-type flagellum-dependent cell motility"/>
    <property type="evidence" value="ECO:0007669"/>
    <property type="project" value="InterPro"/>
</dbReference>
<evidence type="ECO:0000259" key="11">
    <source>
        <dbReference type="Pfam" id="PF01706"/>
    </source>
</evidence>
<evidence type="ECO:0000313" key="15">
    <source>
        <dbReference type="Proteomes" id="UP000772181"/>
    </source>
</evidence>
<accession>A0A933LPJ5</accession>
<feature type="domain" description="Flagellar motor switch protein FliG N-terminal" evidence="13">
    <location>
        <begin position="8"/>
        <end position="100"/>
    </location>
</feature>
<gene>
    <name evidence="14" type="primary">fliG</name>
    <name evidence="14" type="ORF">HY730_02050</name>
</gene>
<evidence type="ECO:0000256" key="6">
    <source>
        <dbReference type="ARBA" id="ARBA00022500"/>
    </source>
</evidence>
<dbReference type="PANTHER" id="PTHR30534:SF0">
    <property type="entry name" value="FLAGELLAR MOTOR SWITCH PROTEIN FLIG"/>
    <property type="match status" value="1"/>
</dbReference>
<dbReference type="Pfam" id="PF01706">
    <property type="entry name" value="FliG_C"/>
    <property type="match status" value="1"/>
</dbReference>
<keyword evidence="9" id="KW-0975">Bacterial flagellum</keyword>
<evidence type="ECO:0000256" key="1">
    <source>
        <dbReference type="ARBA" id="ARBA00004117"/>
    </source>
</evidence>
<evidence type="ECO:0000256" key="8">
    <source>
        <dbReference type="ARBA" id="ARBA00023136"/>
    </source>
</evidence>
<dbReference type="SUPFAM" id="SSF48029">
    <property type="entry name" value="FliG"/>
    <property type="match status" value="2"/>
</dbReference>
<dbReference type="FunFam" id="1.10.220.30:FF:000001">
    <property type="entry name" value="Flagellar motor switch protein FliG"/>
    <property type="match status" value="1"/>
</dbReference>